<dbReference type="AlphaFoldDB" id="A0A0B1ZXW7"/>
<keyword evidence="3" id="KW-0804">Transcription</keyword>
<dbReference type="PROSITE" id="PS50977">
    <property type="entry name" value="HTH_TETR_2"/>
    <property type="match status" value="1"/>
</dbReference>
<keyword evidence="2 4" id="KW-0238">DNA-binding</keyword>
<dbReference type="InterPro" id="IPR036271">
    <property type="entry name" value="Tet_transcr_reg_TetR-rel_C_sf"/>
</dbReference>
<dbReference type="GO" id="GO:0000976">
    <property type="term" value="F:transcription cis-regulatory region binding"/>
    <property type="evidence" value="ECO:0007669"/>
    <property type="project" value="TreeGrafter"/>
</dbReference>
<dbReference type="EMBL" id="JTDK01000017">
    <property type="protein sequence ID" value="KHK96070.1"/>
    <property type="molecule type" value="Genomic_DNA"/>
</dbReference>
<dbReference type="InterPro" id="IPR025996">
    <property type="entry name" value="MT1864/Rv1816-like_C"/>
</dbReference>
<gene>
    <name evidence="6" type="ORF">LK09_17195</name>
</gene>
<dbReference type="OrthoDB" id="3173376at2"/>
<protein>
    <submittedName>
        <fullName evidence="6">TetR family transcriptional regulator</fullName>
    </submittedName>
</protein>
<dbReference type="PANTHER" id="PTHR30055:SF220">
    <property type="entry name" value="TETR-FAMILY REGULATORY PROTEIN"/>
    <property type="match status" value="1"/>
</dbReference>
<dbReference type="SUPFAM" id="SSF46689">
    <property type="entry name" value="Homeodomain-like"/>
    <property type="match status" value="1"/>
</dbReference>
<name>A0A0B1ZXW7_9MICO</name>
<evidence type="ECO:0000256" key="4">
    <source>
        <dbReference type="PROSITE-ProRule" id="PRU00335"/>
    </source>
</evidence>
<proteinExistence type="predicted"/>
<evidence type="ECO:0000256" key="3">
    <source>
        <dbReference type="ARBA" id="ARBA00023163"/>
    </source>
</evidence>
<dbReference type="PRINTS" id="PR00455">
    <property type="entry name" value="HTHTETR"/>
</dbReference>
<accession>A0A0B1ZXW7</accession>
<comment type="caution">
    <text evidence="6">The sequence shown here is derived from an EMBL/GenBank/DDBJ whole genome shotgun (WGS) entry which is preliminary data.</text>
</comment>
<dbReference type="InterPro" id="IPR009057">
    <property type="entry name" value="Homeodomain-like_sf"/>
</dbReference>
<sequence>MTETATRDTYHHGNLRAALVDAGLELTRRGGPAALSLRDVTRRAGVSPSAAYRHFADREQLLHAIAQRIQDDMAARMQASSADSAGLTGRERLRAVGLGYIAFARRETGWFETAFFTSRALPGESGMPAPLIALVDALDAMVREGDLPASARPGAEWPCWSAVHGFALLVLHGPAGRLSESEIQDVAARVVDTAIRGLADRAP</sequence>
<dbReference type="Pfam" id="PF13305">
    <property type="entry name" value="TetR_C_33"/>
    <property type="match status" value="1"/>
</dbReference>
<dbReference type="RefSeq" id="WP_039402289.1">
    <property type="nucleotide sequence ID" value="NZ_JTDK01000017.1"/>
</dbReference>
<evidence type="ECO:0000256" key="1">
    <source>
        <dbReference type="ARBA" id="ARBA00023015"/>
    </source>
</evidence>
<reference evidence="6 7" key="1">
    <citation type="submission" date="2014-11" db="EMBL/GenBank/DDBJ databases">
        <title>Genome sequence of Microbacterium mangrovi MUSC 115(T).</title>
        <authorList>
            <person name="Lee L.-H."/>
        </authorList>
    </citation>
    <scope>NUCLEOTIDE SEQUENCE [LARGE SCALE GENOMIC DNA]</scope>
    <source>
        <strain evidence="6 7">MUSC 115</strain>
    </source>
</reference>
<dbReference type="Pfam" id="PF00440">
    <property type="entry name" value="TetR_N"/>
    <property type="match status" value="1"/>
</dbReference>
<dbReference type="GO" id="GO:0003700">
    <property type="term" value="F:DNA-binding transcription factor activity"/>
    <property type="evidence" value="ECO:0007669"/>
    <property type="project" value="TreeGrafter"/>
</dbReference>
<feature type="DNA-binding region" description="H-T-H motif" evidence="4">
    <location>
        <begin position="36"/>
        <end position="55"/>
    </location>
</feature>
<dbReference type="PANTHER" id="PTHR30055">
    <property type="entry name" value="HTH-TYPE TRANSCRIPTIONAL REGULATOR RUTR"/>
    <property type="match status" value="1"/>
</dbReference>
<dbReference type="Gene3D" id="1.10.357.10">
    <property type="entry name" value="Tetracycline Repressor, domain 2"/>
    <property type="match status" value="1"/>
</dbReference>
<evidence type="ECO:0000313" key="6">
    <source>
        <dbReference type="EMBL" id="KHK96070.1"/>
    </source>
</evidence>
<dbReference type="InterPro" id="IPR001647">
    <property type="entry name" value="HTH_TetR"/>
</dbReference>
<feature type="domain" description="HTH tetR-type" evidence="5">
    <location>
        <begin position="13"/>
        <end position="73"/>
    </location>
</feature>
<dbReference type="SUPFAM" id="SSF48498">
    <property type="entry name" value="Tetracyclin repressor-like, C-terminal domain"/>
    <property type="match status" value="1"/>
</dbReference>
<organism evidence="6 7">
    <name type="scientific">Microbacterium mangrovi</name>
    <dbReference type="NCBI Taxonomy" id="1348253"/>
    <lineage>
        <taxon>Bacteria</taxon>
        <taxon>Bacillati</taxon>
        <taxon>Actinomycetota</taxon>
        <taxon>Actinomycetes</taxon>
        <taxon>Micrococcales</taxon>
        <taxon>Microbacteriaceae</taxon>
        <taxon>Microbacterium</taxon>
    </lineage>
</organism>
<evidence type="ECO:0000259" key="5">
    <source>
        <dbReference type="PROSITE" id="PS50977"/>
    </source>
</evidence>
<keyword evidence="7" id="KW-1185">Reference proteome</keyword>
<dbReference type="Proteomes" id="UP000031030">
    <property type="component" value="Unassembled WGS sequence"/>
</dbReference>
<dbReference type="InterPro" id="IPR050109">
    <property type="entry name" value="HTH-type_TetR-like_transc_reg"/>
</dbReference>
<evidence type="ECO:0000313" key="7">
    <source>
        <dbReference type="Proteomes" id="UP000031030"/>
    </source>
</evidence>
<evidence type="ECO:0000256" key="2">
    <source>
        <dbReference type="ARBA" id="ARBA00023125"/>
    </source>
</evidence>
<keyword evidence="1" id="KW-0805">Transcription regulation</keyword>